<organism evidence="1 2">
    <name type="scientific">Croceicoccus ponticola</name>
    <dbReference type="NCBI Taxonomy" id="2217664"/>
    <lineage>
        <taxon>Bacteria</taxon>
        <taxon>Pseudomonadati</taxon>
        <taxon>Pseudomonadota</taxon>
        <taxon>Alphaproteobacteria</taxon>
        <taxon>Sphingomonadales</taxon>
        <taxon>Erythrobacteraceae</taxon>
        <taxon>Croceicoccus</taxon>
    </lineage>
</organism>
<protein>
    <recommendedName>
        <fullName evidence="3">Envelope stress response membrane protein PspB</fullName>
    </recommendedName>
</protein>
<proteinExistence type="predicted"/>
<evidence type="ECO:0008006" key="3">
    <source>
        <dbReference type="Google" id="ProtNLM"/>
    </source>
</evidence>
<keyword evidence="2" id="KW-1185">Reference proteome</keyword>
<evidence type="ECO:0000313" key="2">
    <source>
        <dbReference type="Proteomes" id="UP000283003"/>
    </source>
</evidence>
<dbReference type="OrthoDB" id="7579171at2"/>
<accession>A0A437GU79</accession>
<dbReference type="AlphaFoldDB" id="A0A437GU79"/>
<gene>
    <name evidence="1" type="ORF">EKN06_14860</name>
</gene>
<comment type="caution">
    <text evidence="1">The sequence shown here is derived from an EMBL/GenBank/DDBJ whole genome shotgun (WGS) entry which is preliminary data.</text>
</comment>
<sequence>MSFWTAIVLIVAIVFVTQFLREKRNATSGHTSGADRDPALHAAREQQLEGEIADLKERIKVLERIAYDDRKRLGLADEIESLRD</sequence>
<dbReference type="EMBL" id="RXOL01000011">
    <property type="protein sequence ID" value="RVQ64872.1"/>
    <property type="molecule type" value="Genomic_DNA"/>
</dbReference>
<reference evidence="1 2" key="1">
    <citation type="submission" date="2018-12" db="EMBL/GenBank/DDBJ databases">
        <title>Croceicoccus ponticola sp. nov., a lipolytic bacterium isolated from seawater.</title>
        <authorList>
            <person name="Yoon J.-H."/>
        </authorList>
    </citation>
    <scope>NUCLEOTIDE SEQUENCE [LARGE SCALE GENOMIC DNA]</scope>
    <source>
        <strain evidence="1 2">GM-16</strain>
    </source>
</reference>
<evidence type="ECO:0000313" key="1">
    <source>
        <dbReference type="EMBL" id="RVQ64872.1"/>
    </source>
</evidence>
<dbReference type="Proteomes" id="UP000283003">
    <property type="component" value="Unassembled WGS sequence"/>
</dbReference>
<dbReference type="RefSeq" id="WP_127613690.1">
    <property type="nucleotide sequence ID" value="NZ_RXOL01000011.1"/>
</dbReference>
<name>A0A437GU79_9SPHN</name>